<sequence>MPLTFSHPAIILPLTCFSKKRFSLTGLIIGSMVPDFEYFLRMKVKSIYSHSITGIFWFDLPFAILLTFIFHNIIRNSLFNNLPLFFKSRFLIFKSFDWNSYFKENKIVVLFSLFIGISSHILWDDFTHKEGYFVQKIPFLKSHIHLFKISISVFKVLQHSSTLLGGLFILFFIYKLPINNIKFRTIHSKYWIIFISITLTIIISRIIYEFDVKRYGDLITSCISALLSSLILTPILLNKINIVFKKSRIKEY</sequence>
<evidence type="ECO:0000313" key="3">
    <source>
        <dbReference type="EMBL" id="SPE78392.1"/>
    </source>
</evidence>
<dbReference type="AlphaFoldDB" id="A0A2N9PDF7"/>
<dbReference type="RefSeq" id="WP_105196873.1">
    <property type="nucleotide sequence ID" value="NZ_OLKH01000130.1"/>
</dbReference>
<feature type="transmembrane region" description="Helical" evidence="1">
    <location>
        <begin position="107"/>
        <end position="123"/>
    </location>
</feature>
<accession>A0A2N9PDF7</accession>
<evidence type="ECO:0000313" key="5">
    <source>
        <dbReference type="Proteomes" id="UP000288951"/>
    </source>
</evidence>
<gene>
    <name evidence="2" type="ORF">EH230_03460</name>
    <name evidence="3" type="ORF">FLACOL_02408</name>
</gene>
<dbReference type="InterPro" id="IPR025238">
    <property type="entry name" value="DUF4184"/>
</dbReference>
<feature type="transmembrane region" description="Helical" evidence="1">
    <location>
        <begin position="190"/>
        <end position="208"/>
    </location>
</feature>
<protein>
    <submittedName>
        <fullName evidence="2">DUF4184 family protein</fullName>
    </submittedName>
</protein>
<dbReference type="Proteomes" id="UP000238180">
    <property type="component" value="Unassembled WGS sequence"/>
</dbReference>
<organism evidence="3 4">
    <name type="scientific">Flavobacterium columnare</name>
    <dbReference type="NCBI Taxonomy" id="996"/>
    <lineage>
        <taxon>Bacteria</taxon>
        <taxon>Pseudomonadati</taxon>
        <taxon>Bacteroidota</taxon>
        <taxon>Flavobacteriia</taxon>
        <taxon>Flavobacteriales</taxon>
        <taxon>Flavobacteriaceae</taxon>
        <taxon>Flavobacterium</taxon>
    </lineage>
</organism>
<keyword evidence="5" id="KW-1185">Reference proteome</keyword>
<dbReference type="EMBL" id="OLKH01000130">
    <property type="protein sequence ID" value="SPE78392.1"/>
    <property type="molecule type" value="Genomic_DNA"/>
</dbReference>
<evidence type="ECO:0000313" key="2">
    <source>
        <dbReference type="EMBL" id="RVU90023.1"/>
    </source>
</evidence>
<dbReference type="Proteomes" id="UP000288951">
    <property type="component" value="Unassembled WGS sequence"/>
</dbReference>
<dbReference type="OrthoDB" id="8481923at2"/>
<dbReference type="Pfam" id="PF13803">
    <property type="entry name" value="DUF4184"/>
    <property type="match status" value="1"/>
</dbReference>
<proteinExistence type="predicted"/>
<keyword evidence="1" id="KW-0812">Transmembrane</keyword>
<keyword evidence="1" id="KW-0472">Membrane</keyword>
<name>A0A2N9PDF7_9FLAO</name>
<dbReference type="EMBL" id="RQSM01000003">
    <property type="protein sequence ID" value="RVU90023.1"/>
    <property type="molecule type" value="Genomic_DNA"/>
</dbReference>
<feature type="transmembrane region" description="Helical" evidence="1">
    <location>
        <begin position="214"/>
        <end position="237"/>
    </location>
</feature>
<feature type="transmembrane region" description="Helical" evidence="1">
    <location>
        <begin position="47"/>
        <end position="70"/>
    </location>
</feature>
<evidence type="ECO:0000313" key="4">
    <source>
        <dbReference type="Proteomes" id="UP000238180"/>
    </source>
</evidence>
<evidence type="ECO:0000256" key="1">
    <source>
        <dbReference type="SAM" id="Phobius"/>
    </source>
</evidence>
<reference evidence="2" key="2">
    <citation type="submission" date="2018-12" db="EMBL/GenBank/DDBJ databases">
        <title>Draft genome sequence of Flaovobacterium columnare ARS1 isolated from channel catfish in Alabama.</title>
        <authorList>
            <person name="Cai W."/>
            <person name="Arias C."/>
        </authorList>
    </citation>
    <scope>NUCLEOTIDE SEQUENCE [LARGE SCALE GENOMIC DNA]</scope>
    <source>
        <strain evidence="2">ARS1</strain>
    </source>
</reference>
<keyword evidence="1" id="KW-1133">Transmembrane helix</keyword>
<reference evidence="3" key="1">
    <citation type="submission" date="2018-02" db="EMBL/GenBank/DDBJ databases">
        <authorList>
            <person name="Cohen D.B."/>
            <person name="Kent A.D."/>
        </authorList>
    </citation>
    <scope>NUCLEOTIDE SEQUENCE</scope>
    <source>
        <strain evidence="3">CIP109753</strain>
    </source>
</reference>
<feature type="transmembrane region" description="Helical" evidence="1">
    <location>
        <begin position="156"/>
        <end position="178"/>
    </location>
</feature>